<proteinExistence type="predicted"/>
<sequence length="65" mass="6990">MATKSSCMQTAPPGSNLTSVDQLLGHIKPAQENYTKALEMIKREPEECVLAAAHAYDTRSAKKAG</sequence>
<dbReference type="OrthoDB" id="2363873at2759"/>
<reference evidence="1" key="2">
    <citation type="journal article" date="2022" name="Microb. Genom.">
        <title>A chromosome-scale genome assembly of the tomato pathogen Cladosporium fulvum reveals a compartmentalized genome architecture and the presence of a dispensable chromosome.</title>
        <authorList>
            <person name="Zaccaron A.Z."/>
            <person name="Chen L.H."/>
            <person name="Samaras A."/>
            <person name="Stergiopoulos I."/>
        </authorList>
    </citation>
    <scope>NUCLEOTIDE SEQUENCE</scope>
    <source>
        <strain evidence="1">Race5_Kim</strain>
    </source>
</reference>
<dbReference type="InterPro" id="IPR036412">
    <property type="entry name" value="HAD-like_sf"/>
</dbReference>
<name>A0A9Q8UUW4_PASFU</name>
<accession>A0A9Q8UUW4</accession>
<dbReference type="RefSeq" id="XP_047767747.1">
    <property type="nucleotide sequence ID" value="XM_047912139.1"/>
</dbReference>
<gene>
    <name evidence="1" type="ORF">CLAFUR5_12991</name>
</gene>
<protein>
    <submittedName>
        <fullName evidence="1">Uncharacterized protein</fullName>
    </submittedName>
</protein>
<dbReference type="AlphaFoldDB" id="A0A9Q8UUW4"/>
<dbReference type="GeneID" id="71992869"/>
<evidence type="ECO:0000313" key="2">
    <source>
        <dbReference type="Proteomes" id="UP000756132"/>
    </source>
</evidence>
<dbReference type="KEGG" id="ffu:CLAFUR5_12991"/>
<keyword evidence="2" id="KW-1185">Reference proteome</keyword>
<dbReference type="Gene3D" id="3.40.50.1000">
    <property type="entry name" value="HAD superfamily/HAD-like"/>
    <property type="match status" value="1"/>
</dbReference>
<organism evidence="1 2">
    <name type="scientific">Passalora fulva</name>
    <name type="common">Tomato leaf mold</name>
    <name type="synonym">Cladosporium fulvum</name>
    <dbReference type="NCBI Taxonomy" id="5499"/>
    <lineage>
        <taxon>Eukaryota</taxon>
        <taxon>Fungi</taxon>
        <taxon>Dikarya</taxon>
        <taxon>Ascomycota</taxon>
        <taxon>Pezizomycotina</taxon>
        <taxon>Dothideomycetes</taxon>
        <taxon>Dothideomycetidae</taxon>
        <taxon>Mycosphaerellales</taxon>
        <taxon>Mycosphaerellaceae</taxon>
        <taxon>Fulvia</taxon>
    </lineage>
</organism>
<evidence type="ECO:0000313" key="1">
    <source>
        <dbReference type="EMBL" id="UJO23381.1"/>
    </source>
</evidence>
<reference evidence="1" key="1">
    <citation type="submission" date="2021-12" db="EMBL/GenBank/DDBJ databases">
        <authorList>
            <person name="Zaccaron A."/>
            <person name="Stergiopoulos I."/>
        </authorList>
    </citation>
    <scope>NUCLEOTIDE SEQUENCE</scope>
    <source>
        <strain evidence="1">Race5_Kim</strain>
    </source>
</reference>
<dbReference type="SUPFAM" id="SSF56784">
    <property type="entry name" value="HAD-like"/>
    <property type="match status" value="1"/>
</dbReference>
<dbReference type="EMBL" id="CP090173">
    <property type="protein sequence ID" value="UJO23381.1"/>
    <property type="molecule type" value="Genomic_DNA"/>
</dbReference>
<dbReference type="Proteomes" id="UP000756132">
    <property type="component" value="Chromosome 11"/>
</dbReference>
<dbReference type="InterPro" id="IPR023214">
    <property type="entry name" value="HAD_sf"/>
</dbReference>